<dbReference type="EMBL" id="CM042033">
    <property type="protein sequence ID" value="KAI3774410.1"/>
    <property type="molecule type" value="Genomic_DNA"/>
</dbReference>
<name>A0ACB9FUC8_9ASTR</name>
<evidence type="ECO:0000313" key="1">
    <source>
        <dbReference type="EMBL" id="KAI3774410.1"/>
    </source>
</evidence>
<gene>
    <name evidence="1" type="ORF">L1987_48965</name>
</gene>
<dbReference type="Proteomes" id="UP001056120">
    <property type="component" value="Linkage Group LG16"/>
</dbReference>
<reference evidence="1 2" key="2">
    <citation type="journal article" date="2022" name="Mol. Ecol. Resour.">
        <title>The genomes of chicory, endive, great burdock and yacon provide insights into Asteraceae paleo-polyploidization history and plant inulin production.</title>
        <authorList>
            <person name="Fan W."/>
            <person name="Wang S."/>
            <person name="Wang H."/>
            <person name="Wang A."/>
            <person name="Jiang F."/>
            <person name="Liu H."/>
            <person name="Zhao H."/>
            <person name="Xu D."/>
            <person name="Zhang Y."/>
        </authorList>
    </citation>
    <scope>NUCLEOTIDE SEQUENCE [LARGE SCALE GENOMIC DNA]</scope>
    <source>
        <strain evidence="2">cv. Yunnan</strain>
        <tissue evidence="1">Leaves</tissue>
    </source>
</reference>
<protein>
    <submittedName>
        <fullName evidence="1">Uncharacterized protein</fullName>
    </submittedName>
</protein>
<sequence>MGVYFHTKTLVLLLTSTSQIVVAQNFEVDDMKHTFIPLILEPLGCEGTLNDIVDPISLCLKHGSVFPETQRLLQSSGKELSKRLHFDTSISTKREDSEHESKH</sequence>
<comment type="caution">
    <text evidence="1">The sequence shown here is derived from an EMBL/GenBank/DDBJ whole genome shotgun (WGS) entry which is preliminary data.</text>
</comment>
<keyword evidence="2" id="KW-1185">Reference proteome</keyword>
<organism evidence="1 2">
    <name type="scientific">Smallanthus sonchifolius</name>
    <dbReference type="NCBI Taxonomy" id="185202"/>
    <lineage>
        <taxon>Eukaryota</taxon>
        <taxon>Viridiplantae</taxon>
        <taxon>Streptophyta</taxon>
        <taxon>Embryophyta</taxon>
        <taxon>Tracheophyta</taxon>
        <taxon>Spermatophyta</taxon>
        <taxon>Magnoliopsida</taxon>
        <taxon>eudicotyledons</taxon>
        <taxon>Gunneridae</taxon>
        <taxon>Pentapetalae</taxon>
        <taxon>asterids</taxon>
        <taxon>campanulids</taxon>
        <taxon>Asterales</taxon>
        <taxon>Asteraceae</taxon>
        <taxon>Asteroideae</taxon>
        <taxon>Heliantheae alliance</taxon>
        <taxon>Millerieae</taxon>
        <taxon>Smallanthus</taxon>
    </lineage>
</organism>
<accession>A0ACB9FUC8</accession>
<evidence type="ECO:0000313" key="2">
    <source>
        <dbReference type="Proteomes" id="UP001056120"/>
    </source>
</evidence>
<reference evidence="2" key="1">
    <citation type="journal article" date="2022" name="Mol. Ecol. Resour.">
        <title>The genomes of chicory, endive, great burdock and yacon provide insights into Asteraceae palaeo-polyploidization history and plant inulin production.</title>
        <authorList>
            <person name="Fan W."/>
            <person name="Wang S."/>
            <person name="Wang H."/>
            <person name="Wang A."/>
            <person name="Jiang F."/>
            <person name="Liu H."/>
            <person name="Zhao H."/>
            <person name="Xu D."/>
            <person name="Zhang Y."/>
        </authorList>
    </citation>
    <scope>NUCLEOTIDE SEQUENCE [LARGE SCALE GENOMIC DNA]</scope>
    <source>
        <strain evidence="2">cv. Yunnan</strain>
    </source>
</reference>
<proteinExistence type="predicted"/>